<dbReference type="PANTHER" id="PTHR45901:SF3">
    <property type="entry name" value="LIPOXYGENASE HOMOLOGY DOMAIN-CONTAINING PROTEIN 1"/>
    <property type="match status" value="1"/>
</dbReference>
<dbReference type="SMART" id="SM00308">
    <property type="entry name" value="LH2"/>
    <property type="match status" value="1"/>
</dbReference>
<dbReference type="Proteomes" id="UP000662200">
    <property type="component" value="Unassembled WGS sequence"/>
</dbReference>
<organism evidence="3 4">
    <name type="scientific">Pilimelia terevasa</name>
    <dbReference type="NCBI Taxonomy" id="53372"/>
    <lineage>
        <taxon>Bacteria</taxon>
        <taxon>Bacillati</taxon>
        <taxon>Actinomycetota</taxon>
        <taxon>Actinomycetes</taxon>
        <taxon>Micromonosporales</taxon>
        <taxon>Micromonosporaceae</taxon>
        <taxon>Pilimelia</taxon>
    </lineage>
</organism>
<keyword evidence="4" id="KW-1185">Reference proteome</keyword>
<evidence type="ECO:0000313" key="4">
    <source>
        <dbReference type="Proteomes" id="UP000662200"/>
    </source>
</evidence>
<comment type="caution">
    <text evidence="3">The sequence shown here is derived from an EMBL/GenBank/DDBJ whole genome shotgun (WGS) entry which is preliminary data.</text>
</comment>
<dbReference type="InterPro" id="IPR001024">
    <property type="entry name" value="PLAT/LH2_dom"/>
</dbReference>
<reference evidence="3" key="2">
    <citation type="submission" date="2020-09" db="EMBL/GenBank/DDBJ databases">
        <authorList>
            <person name="Sun Q."/>
            <person name="Ohkuma M."/>
        </authorList>
    </citation>
    <scope>NUCLEOTIDE SEQUENCE</scope>
    <source>
        <strain evidence="3">JCM 3091</strain>
    </source>
</reference>
<feature type="chain" id="PRO_5035249084" description="PLAT domain-containing protein" evidence="1">
    <location>
        <begin position="33"/>
        <end position="163"/>
    </location>
</feature>
<keyword evidence="1" id="KW-0732">Signal</keyword>
<dbReference type="SUPFAM" id="SSF49723">
    <property type="entry name" value="Lipase/lipooxygenase domain (PLAT/LH2 domain)"/>
    <property type="match status" value="1"/>
</dbReference>
<dbReference type="PANTHER" id="PTHR45901">
    <property type="entry name" value="PROTEIN CBG12474"/>
    <property type="match status" value="1"/>
</dbReference>
<evidence type="ECO:0000256" key="1">
    <source>
        <dbReference type="SAM" id="SignalP"/>
    </source>
</evidence>
<dbReference type="InterPro" id="IPR052970">
    <property type="entry name" value="Inner_ear_hair_cell_LOXHD"/>
</dbReference>
<reference evidence="3" key="1">
    <citation type="journal article" date="2014" name="Int. J. Syst. Evol. Microbiol.">
        <title>Complete genome sequence of Corynebacterium casei LMG S-19264T (=DSM 44701T), isolated from a smear-ripened cheese.</title>
        <authorList>
            <consortium name="US DOE Joint Genome Institute (JGI-PGF)"/>
            <person name="Walter F."/>
            <person name="Albersmeier A."/>
            <person name="Kalinowski J."/>
            <person name="Ruckert C."/>
        </authorList>
    </citation>
    <scope>NUCLEOTIDE SEQUENCE</scope>
    <source>
        <strain evidence="3">JCM 3091</strain>
    </source>
</reference>
<dbReference type="PROSITE" id="PS50095">
    <property type="entry name" value="PLAT"/>
    <property type="match status" value="1"/>
</dbReference>
<sequence length="163" mass="17912">MNTTLRSALAAAGTAVLTGTAVLAGGAAPALAGPTYTYDVTVRTGDRENAGTSAGVFLTLYGDDDRSAEIRLDNEGHDDFERGQTDRFRVRTPVRLGRLLTVRIRHDDRGKKPGWYLEHIRVDRAGEDNDARFAFHRWLARGQADNAICLLQHRRPGEPTPCP</sequence>
<protein>
    <recommendedName>
        <fullName evidence="2">PLAT domain-containing protein</fullName>
    </recommendedName>
</protein>
<evidence type="ECO:0000313" key="3">
    <source>
        <dbReference type="EMBL" id="GGK27902.1"/>
    </source>
</evidence>
<evidence type="ECO:0000259" key="2">
    <source>
        <dbReference type="PROSITE" id="PS50095"/>
    </source>
</evidence>
<name>A0A8J3BQJ9_9ACTN</name>
<accession>A0A8J3BQJ9</accession>
<feature type="signal peptide" evidence="1">
    <location>
        <begin position="1"/>
        <end position="32"/>
    </location>
</feature>
<feature type="domain" description="PLAT" evidence="2">
    <location>
        <begin position="36"/>
        <end position="153"/>
    </location>
</feature>
<gene>
    <name evidence="3" type="ORF">GCM10010124_20590</name>
</gene>
<dbReference type="RefSeq" id="WP_189114028.1">
    <property type="nucleotide sequence ID" value="NZ_BMQC01000006.1"/>
</dbReference>
<dbReference type="Gene3D" id="2.40.180.10">
    <property type="entry name" value="Catalase core domain"/>
    <property type="match status" value="1"/>
</dbReference>
<dbReference type="EMBL" id="BMQC01000006">
    <property type="protein sequence ID" value="GGK27902.1"/>
    <property type="molecule type" value="Genomic_DNA"/>
</dbReference>
<proteinExistence type="predicted"/>
<dbReference type="AlphaFoldDB" id="A0A8J3BQJ9"/>
<dbReference type="InterPro" id="IPR036392">
    <property type="entry name" value="PLAT/LH2_dom_sf"/>
</dbReference>
<dbReference type="Pfam" id="PF01477">
    <property type="entry name" value="PLAT"/>
    <property type="match status" value="1"/>
</dbReference>